<dbReference type="GO" id="GO:0016887">
    <property type="term" value="F:ATP hydrolysis activity"/>
    <property type="evidence" value="ECO:0007669"/>
    <property type="project" value="InterPro"/>
</dbReference>
<comment type="caution">
    <text evidence="2">The sequence shown here is derived from an EMBL/GenBank/DDBJ whole genome shotgun (WGS) entry which is preliminary data.</text>
</comment>
<organism evidence="2 3">
    <name type="scientific">Clostridium saccharobutylicum</name>
    <dbReference type="NCBI Taxonomy" id="169679"/>
    <lineage>
        <taxon>Bacteria</taxon>
        <taxon>Bacillati</taxon>
        <taxon>Bacillota</taxon>
        <taxon>Clostridia</taxon>
        <taxon>Eubacteriales</taxon>
        <taxon>Clostridiaceae</taxon>
        <taxon>Clostridium</taxon>
    </lineage>
</organism>
<dbReference type="InterPro" id="IPR049945">
    <property type="entry name" value="AAA_22"/>
</dbReference>
<dbReference type="STRING" id="169679.CSACC_29050"/>
<dbReference type="InterPro" id="IPR027417">
    <property type="entry name" value="P-loop_NTPase"/>
</dbReference>
<reference evidence="2 3" key="1">
    <citation type="submission" date="2016-05" db="EMBL/GenBank/DDBJ databases">
        <title>Microbial solvent formation.</title>
        <authorList>
            <person name="Poehlein A."/>
            <person name="Montoya Solano J.D."/>
            <person name="Flitsch S."/>
            <person name="Krabben P."/>
            <person name="Duerre P."/>
            <person name="Daniel R."/>
        </authorList>
    </citation>
    <scope>NUCLEOTIDE SEQUENCE [LARGE SCALE GENOMIC DNA]</scope>
    <source>
        <strain evidence="2 3">L1-8</strain>
    </source>
</reference>
<evidence type="ECO:0000313" key="3">
    <source>
        <dbReference type="Proteomes" id="UP000191154"/>
    </source>
</evidence>
<accession>A0A1S8MZ05</accession>
<dbReference type="Proteomes" id="UP000191154">
    <property type="component" value="Unassembled WGS sequence"/>
</dbReference>
<dbReference type="AlphaFoldDB" id="A0A1S8MZ05"/>
<evidence type="ECO:0000313" key="2">
    <source>
        <dbReference type="EMBL" id="OOM09405.1"/>
    </source>
</evidence>
<dbReference type="Gene3D" id="3.40.50.300">
    <property type="entry name" value="P-loop containing nucleotide triphosphate hydrolases"/>
    <property type="match status" value="1"/>
</dbReference>
<dbReference type="EMBL" id="LZYZ01000007">
    <property type="protein sequence ID" value="OOM09405.1"/>
    <property type="molecule type" value="Genomic_DNA"/>
</dbReference>
<dbReference type="SUPFAM" id="SSF52540">
    <property type="entry name" value="P-loop containing nucleoside triphosphate hydrolases"/>
    <property type="match status" value="1"/>
</dbReference>
<name>A0A1S8MZ05_CLOSA</name>
<evidence type="ECO:0000259" key="1">
    <source>
        <dbReference type="Pfam" id="PF13401"/>
    </source>
</evidence>
<protein>
    <submittedName>
        <fullName evidence="2">Transposon Tn7 transposition protein TnsC</fullName>
    </submittedName>
</protein>
<dbReference type="RefSeq" id="WP_077866714.1">
    <property type="nucleotide sequence ID" value="NZ_LZYZ01000007.1"/>
</dbReference>
<gene>
    <name evidence="2" type="primary">tnsC</name>
    <name evidence="2" type="ORF">CLOSAC_36860</name>
</gene>
<sequence>MNSNYAVEADYKEQLVNEYEGNPFIEALPPIFNKSDVINKIAFYPKFDVREREYEAHIRLHLIQRLFTYFQPLPIHLDLESRISRIVRMGYAMRNPITPKYVRDLNNGYKDILNEQITLGNGENYVTTSSGFSLIGVSGMGKSTILSKLLSTMPQVILHSNYRGKPFCMTQLTYLKIDCPFDGSLRGLCMEFFSSVDRVLSTNYFEKYSMARLSANAMLPIINQISRNIGLGLLVVDEIQNLSLAKSGGSEKMLNYFVSLVNLSIPVVLVGTPKAMPILQGEFRQARRGQGDFVWEKLKKDKQWDLLIEGLWDYQWVRNPQPLTKEISDVLFDECQGIIDICIKLFFMAQVRAISSRQETITPKLIRKVADENLKLVRPMLQSLKNGGKGLSLYNDIMVLDISNFINNEQKQINLNSTIEQFKKVREEKNNMQSFDLKKEVTIRLLDLGFKEEEINRYLDQVISIGETDINKITRTMLGFLMKTGNNGIIVKKKAKKSKVELKDKNDIRYIAKKCKEKEKSIYDGLKNNNYIKEFDSLIMEVI</sequence>
<proteinExistence type="predicted"/>
<feature type="domain" description="ORC1/DEAH AAA+ ATPase" evidence="1">
    <location>
        <begin position="133"/>
        <end position="278"/>
    </location>
</feature>
<dbReference type="Pfam" id="PF13401">
    <property type="entry name" value="AAA_22"/>
    <property type="match status" value="1"/>
</dbReference>